<evidence type="ECO:0000313" key="2">
    <source>
        <dbReference type="Proteomes" id="UP000256326"/>
    </source>
</evidence>
<proteinExistence type="predicted"/>
<evidence type="ECO:0008006" key="3">
    <source>
        <dbReference type="Google" id="ProtNLM"/>
    </source>
</evidence>
<sequence>MNLNKLFLFSKNTDAVSSQRGYNYQTLKTLETWVKNYLENKSDDIYCEFEEDIFQKNNYGKDLKFRQIKLYSSNFSFSSDEIKKCISHFFILFIKSDYNDFTKEFIFETNTNVAAKYSDNDAELLQEWVEYQHNLDEEKLSRFSEKVKEIVTDYIEKQNSNLKNNEANAEAYAIFESLDDNFWKSFTKQIKWKFIGVAPDIEFSNIKKNIETLISQLDFENVSNDDIQIFGVLLEHVFTRTSQENEENRKLTNGDLEKIILNIGTSDDKWYSSKFEYYKGIDAPTEFRIGEFFEVLDLVNYCRRKKYLHKHKNVWNPFLIYYSRNTNIEVDFRKKAIYEIVFLNNEFYEVDYENLDERNRPKGELFGYEEDIRFYYNNINSFKDADDLENAHILTNILYTIIENKKVNISIDELKKWFVQLYRKISQKLVLEKEVNEKCKLLELKGLFLMGINRIRPKDKTEFIEYYYEILKLVDDALLYKLSQFSERIDKYLKIYIHHNISDDDEAIIKELEQFSDSLFPLVEKREGKVRLAKSQVHRAYSYLQTNKLGNILKALDLFHKAKDNYFQEDTIEGFVLALLNISQLYNTLGMHFAAKNYALAAFRMSAEKELIKRVENSVGQLFYSDYLQGSWFNAINIFSKYISLRLDSNYDKNEAEQEMKAIHYASFILYSMNRLSIQYNYMIDNYISRLDYIGEDIIKPLFTKIKEEVNTDEKFHKGIEYQIDDFPLNDVGDTRIIQFYALGSLWKISFDNSFEILSVAEEFLSATQILLAEISLSEIDFHLLKSDIEIKLILNDSYKPPIQIESNEVIKWDVFICYMDKKDIEKTKMHSAFIVSSLLALLNNISLLPYIEFKEKFWKFFGESNISSKQLSVNLYQKMHRDVYFKEDFLVYNSAFFQKENLSLNLPKENKFMKWQDKLSEKYDKTFSLDSIRNRNNNVKKNIYLTLEELKREPDFSILINEYRSEGWKDWQILINIHNFILNHKIRVFEKDLFTKADGENFHEEFQKAYHKYSILDEKDCYIKYPVEAFKSKEFTDNFNIGIMFILPTYGLESKLLTPNFKAIREFMNIRFNMMKDDYIENNLL</sequence>
<dbReference type="RefSeq" id="WP_116036784.1">
    <property type="nucleotide sequence ID" value="NZ_JBHLVV010000044.1"/>
</dbReference>
<dbReference type="SUPFAM" id="SSF48452">
    <property type="entry name" value="TPR-like"/>
    <property type="match status" value="1"/>
</dbReference>
<reference evidence="1 2" key="1">
    <citation type="journal article" date="2006" name="Int. J. Syst. Evol. Microbiol.">
        <title>Chryseobacterium hispanicum sp. nov., isolated from the drinking water distribution system of Sevilla, Spain.</title>
        <authorList>
            <person name="Gallego V."/>
            <person name="Garcia M.T."/>
            <person name="Ventosa A."/>
        </authorList>
    </citation>
    <scope>NUCLEOTIDE SEQUENCE [LARGE SCALE GENOMIC DNA]</scope>
    <source>
        <strain evidence="1 2">KCTC 22104</strain>
    </source>
</reference>
<protein>
    <recommendedName>
        <fullName evidence="3">DUF4297 domain-containing protein</fullName>
    </recommendedName>
</protein>
<dbReference type="EMBL" id="QNUG01000048">
    <property type="protein sequence ID" value="REC67011.1"/>
    <property type="molecule type" value="Genomic_DNA"/>
</dbReference>
<keyword evidence="2" id="KW-1185">Reference proteome</keyword>
<gene>
    <name evidence="1" type="ORF">DRF58_15730</name>
</gene>
<name>A0A3D9CMM9_9FLAO</name>
<comment type="caution">
    <text evidence="1">The sequence shown here is derived from an EMBL/GenBank/DDBJ whole genome shotgun (WGS) entry which is preliminary data.</text>
</comment>
<organism evidence="1 2">
    <name type="scientific">Epilithonimonas hispanica</name>
    <dbReference type="NCBI Taxonomy" id="358687"/>
    <lineage>
        <taxon>Bacteria</taxon>
        <taxon>Pseudomonadati</taxon>
        <taxon>Bacteroidota</taxon>
        <taxon>Flavobacteriia</taxon>
        <taxon>Flavobacteriales</taxon>
        <taxon>Weeksellaceae</taxon>
        <taxon>Chryseobacterium group</taxon>
        <taxon>Epilithonimonas</taxon>
    </lineage>
</organism>
<evidence type="ECO:0000313" key="1">
    <source>
        <dbReference type="EMBL" id="REC67011.1"/>
    </source>
</evidence>
<dbReference type="InterPro" id="IPR011990">
    <property type="entry name" value="TPR-like_helical_dom_sf"/>
</dbReference>
<dbReference type="AlphaFoldDB" id="A0A3D9CMM9"/>
<dbReference type="OrthoDB" id="2966407at2"/>
<accession>A0A3D9CMM9</accession>
<dbReference type="Proteomes" id="UP000256326">
    <property type="component" value="Unassembled WGS sequence"/>
</dbReference>